<evidence type="ECO:0000256" key="14">
    <source>
        <dbReference type="RuleBase" id="RU000590"/>
    </source>
</evidence>
<evidence type="ECO:0000256" key="10">
    <source>
        <dbReference type="ARBA" id="ARBA00023049"/>
    </source>
</evidence>
<keyword evidence="9" id="KW-0378">Hydrolase</keyword>
<reference evidence="16" key="1">
    <citation type="submission" date="2021-03" db="EMBL/GenBank/DDBJ databases">
        <title>Comparative genomics and phylogenomic investigation of the class Geoglossomycetes provide insights into ecological specialization and systematics.</title>
        <authorList>
            <person name="Melie T."/>
            <person name="Pirro S."/>
            <person name="Miller A.N."/>
            <person name="Quandt A."/>
        </authorList>
    </citation>
    <scope>NUCLEOTIDE SEQUENCE</scope>
    <source>
        <strain evidence="16">GBOQ0MN5Z8</strain>
    </source>
</reference>
<evidence type="ECO:0000256" key="5">
    <source>
        <dbReference type="ARBA" id="ARBA00012574"/>
    </source>
</evidence>
<organism evidence="16 17">
    <name type="scientific">Glutinoglossum americanum</name>
    <dbReference type="NCBI Taxonomy" id="1670608"/>
    <lineage>
        <taxon>Eukaryota</taxon>
        <taxon>Fungi</taxon>
        <taxon>Dikarya</taxon>
        <taxon>Ascomycota</taxon>
        <taxon>Pezizomycotina</taxon>
        <taxon>Geoglossomycetes</taxon>
        <taxon>Geoglossales</taxon>
        <taxon>Geoglossaceae</taxon>
        <taxon>Glutinoglossum</taxon>
    </lineage>
</organism>
<dbReference type="GO" id="GO:0006508">
    <property type="term" value="P:proteolysis"/>
    <property type="evidence" value="ECO:0007669"/>
    <property type="project" value="UniProtKB-KW"/>
</dbReference>
<dbReference type="OrthoDB" id="10261878at2759"/>
<dbReference type="Proteomes" id="UP000698800">
    <property type="component" value="Unassembled WGS sequence"/>
</dbReference>
<dbReference type="EC" id="3.4.11.9" evidence="5"/>
<dbReference type="InterPro" id="IPR000994">
    <property type="entry name" value="Pept_M24"/>
</dbReference>
<comment type="caution">
    <text evidence="16">The sequence shown here is derived from an EMBL/GenBank/DDBJ whole genome shotgun (WGS) entry which is preliminary data.</text>
</comment>
<accession>A0A9P8I6A5</accession>
<dbReference type="AlphaFoldDB" id="A0A9P8I6A5"/>
<keyword evidence="8 14" id="KW-0479">Metal-binding</keyword>
<evidence type="ECO:0000313" key="17">
    <source>
        <dbReference type="Proteomes" id="UP000698800"/>
    </source>
</evidence>
<evidence type="ECO:0000256" key="2">
    <source>
        <dbReference type="ARBA" id="ARBA00001936"/>
    </source>
</evidence>
<evidence type="ECO:0000256" key="4">
    <source>
        <dbReference type="ARBA" id="ARBA00008766"/>
    </source>
</evidence>
<evidence type="ECO:0000313" key="16">
    <source>
        <dbReference type="EMBL" id="KAH0543234.1"/>
    </source>
</evidence>
<sequence>MCCRYDVDAVRLSTSINDDIKSYINSNKNSKIYVLRPDQKPNLWGLRYLQPGKDLFDTRRLRSAMDYARVRKCPHEIRLIRHANVVTASAHRAVLRALRSFDNEAQIQATFLSTCVANDAKHQAYEIIAASGENASILHYIKNNESLKGKQLVCLDAGCEWDCYASDVTRTFPISGSWSAEAKEIHDLVQEMQSACIERIRPGARFRDLYVLAHQIAIKGLFRLGILHGGTESEIFQAGTSMAFFPHGLGHHLGLEVHDVSGYEPLMSSKVHESWHVPQVEEGQWASQSRHGLEEGMVITVEPGIYFSEYALSHVFLPSPIHSKYICRDVLQRYLPVGGVRIEDDILVTADGYENLTRAPKGEEMLRIIRGEDTDSRLEEPDVVQERYGRKN</sequence>
<evidence type="ECO:0000256" key="7">
    <source>
        <dbReference type="ARBA" id="ARBA00022670"/>
    </source>
</evidence>
<protein>
    <recommendedName>
        <fullName evidence="5">Xaa-Pro aminopeptidase</fullName>
        <ecNumber evidence="5">3.4.11.9</ecNumber>
    </recommendedName>
    <alternativeName>
        <fullName evidence="12">Aminoacylproline aminopeptidase</fullName>
    </alternativeName>
    <alternativeName>
        <fullName evidence="13">Prolidase</fullName>
    </alternativeName>
</protein>
<gene>
    <name evidence="16" type="ORF">FGG08_002398</name>
</gene>
<comment type="similarity">
    <text evidence="4 14">Belongs to the peptidase M24B family.</text>
</comment>
<comment type="catalytic activity">
    <reaction evidence="1">
        <text>Release of any N-terminal amino acid, including proline, that is linked to proline, even from a dipeptide or tripeptide.</text>
        <dbReference type="EC" id="3.4.11.9"/>
    </reaction>
</comment>
<keyword evidence="6" id="KW-0031">Aminopeptidase</keyword>
<evidence type="ECO:0000256" key="9">
    <source>
        <dbReference type="ARBA" id="ARBA00022801"/>
    </source>
</evidence>
<keyword evidence="17" id="KW-1185">Reference proteome</keyword>
<comment type="function">
    <text evidence="3">Catalyzes the removal of a penultimate prolyl residue from the N-termini of peptides.</text>
</comment>
<proteinExistence type="inferred from homology"/>
<dbReference type="PROSITE" id="PS00491">
    <property type="entry name" value="PROLINE_PEPTIDASE"/>
    <property type="match status" value="1"/>
</dbReference>
<dbReference type="PANTHER" id="PTHR43226">
    <property type="entry name" value="XAA-PRO AMINOPEPTIDASE 3"/>
    <property type="match status" value="1"/>
</dbReference>
<evidence type="ECO:0000256" key="8">
    <source>
        <dbReference type="ARBA" id="ARBA00022723"/>
    </source>
</evidence>
<comment type="cofactor">
    <cofactor evidence="2">
        <name>Mn(2+)</name>
        <dbReference type="ChEBI" id="CHEBI:29035"/>
    </cofactor>
</comment>
<dbReference type="GO" id="GO:0004177">
    <property type="term" value="F:aminopeptidase activity"/>
    <property type="evidence" value="ECO:0007669"/>
    <property type="project" value="UniProtKB-KW"/>
</dbReference>
<evidence type="ECO:0000256" key="6">
    <source>
        <dbReference type="ARBA" id="ARBA00022438"/>
    </source>
</evidence>
<dbReference type="CDD" id="cd01087">
    <property type="entry name" value="Prolidase"/>
    <property type="match status" value="1"/>
</dbReference>
<evidence type="ECO:0000256" key="11">
    <source>
        <dbReference type="ARBA" id="ARBA00023211"/>
    </source>
</evidence>
<dbReference type="GO" id="GO:0046872">
    <property type="term" value="F:metal ion binding"/>
    <property type="evidence" value="ECO:0007669"/>
    <property type="project" value="UniProtKB-KW"/>
</dbReference>
<dbReference type="Gene3D" id="3.90.230.10">
    <property type="entry name" value="Creatinase/methionine aminopeptidase superfamily"/>
    <property type="match status" value="1"/>
</dbReference>
<dbReference type="EMBL" id="JAGHQL010000036">
    <property type="protein sequence ID" value="KAH0543234.1"/>
    <property type="molecule type" value="Genomic_DNA"/>
</dbReference>
<dbReference type="InterPro" id="IPR052433">
    <property type="entry name" value="X-Pro_dipept-like"/>
</dbReference>
<evidence type="ECO:0000256" key="12">
    <source>
        <dbReference type="ARBA" id="ARBA00030849"/>
    </source>
</evidence>
<dbReference type="GO" id="GO:0008237">
    <property type="term" value="F:metallopeptidase activity"/>
    <property type="evidence" value="ECO:0007669"/>
    <property type="project" value="UniProtKB-KW"/>
</dbReference>
<keyword evidence="10" id="KW-0482">Metalloprotease</keyword>
<dbReference type="InterPro" id="IPR036005">
    <property type="entry name" value="Creatinase/aminopeptidase-like"/>
</dbReference>
<keyword evidence="7" id="KW-0645">Protease</keyword>
<dbReference type="PANTHER" id="PTHR43226:SF3">
    <property type="entry name" value="XAA-PRO AMINOPEPTIDASE AN0832-RELATED"/>
    <property type="match status" value="1"/>
</dbReference>
<dbReference type="InterPro" id="IPR001131">
    <property type="entry name" value="Peptidase_M24B_aminopep-P_CS"/>
</dbReference>
<feature type="domain" description="Peptidase M24" evidence="15">
    <location>
        <begin position="79"/>
        <end position="350"/>
    </location>
</feature>
<name>A0A9P8I6A5_9PEZI</name>
<evidence type="ECO:0000256" key="1">
    <source>
        <dbReference type="ARBA" id="ARBA00001424"/>
    </source>
</evidence>
<evidence type="ECO:0000256" key="13">
    <source>
        <dbReference type="ARBA" id="ARBA00032413"/>
    </source>
</evidence>
<keyword evidence="11" id="KW-0464">Manganese</keyword>
<evidence type="ECO:0000259" key="15">
    <source>
        <dbReference type="Pfam" id="PF00557"/>
    </source>
</evidence>
<evidence type="ECO:0000256" key="3">
    <source>
        <dbReference type="ARBA" id="ARBA00002443"/>
    </source>
</evidence>
<dbReference type="Pfam" id="PF00557">
    <property type="entry name" value="Peptidase_M24"/>
    <property type="match status" value="1"/>
</dbReference>
<dbReference type="SUPFAM" id="SSF55920">
    <property type="entry name" value="Creatinase/aminopeptidase"/>
    <property type="match status" value="1"/>
</dbReference>